<gene>
    <name evidence="2" type="ORF">AWB82_04526</name>
</gene>
<sequence length="171" mass="19025">MLQEVKREAASPSKPPRHSLRFNKTPVLATRVAMRVRNLQEKAVRCSWLLREAQGRNAISFAAYEEIVSEGAYALNRTLADYLNHSDALIDPIDQDYQALKQRFKDTVSVAVTRFNLEVIHSLAAYADNAIAMRCKVAALRGVLGDLCAAAEPLLAWLEKRGAMPIESTLT</sequence>
<dbReference type="OrthoDB" id="9914289at2"/>
<reference evidence="2" key="1">
    <citation type="submission" date="2016-01" db="EMBL/GenBank/DDBJ databases">
        <authorList>
            <person name="Peeters C."/>
        </authorList>
    </citation>
    <scope>NUCLEOTIDE SEQUENCE [LARGE SCALE GENOMIC DNA]</scope>
    <source>
        <strain evidence="2">LMG 29325</strain>
    </source>
</reference>
<protein>
    <submittedName>
        <fullName evidence="2">Uncharacterized protein</fullName>
    </submittedName>
</protein>
<accession>A0A158BTG7</accession>
<evidence type="ECO:0000256" key="1">
    <source>
        <dbReference type="SAM" id="MobiDB-lite"/>
    </source>
</evidence>
<feature type="region of interest" description="Disordered" evidence="1">
    <location>
        <begin position="1"/>
        <end position="21"/>
    </location>
</feature>
<comment type="caution">
    <text evidence="2">The sequence shown here is derived from an EMBL/GenBank/DDBJ whole genome shotgun (WGS) entry which is preliminary data.</text>
</comment>
<dbReference type="AlphaFoldDB" id="A0A158BTG7"/>
<evidence type="ECO:0000313" key="2">
    <source>
        <dbReference type="EMBL" id="SAK73290.1"/>
    </source>
</evidence>
<name>A0A158BTG7_9BURK</name>
<organism evidence="2 3">
    <name type="scientific">Caballeronia glebae</name>
    <dbReference type="NCBI Taxonomy" id="1777143"/>
    <lineage>
        <taxon>Bacteria</taxon>
        <taxon>Pseudomonadati</taxon>
        <taxon>Pseudomonadota</taxon>
        <taxon>Betaproteobacteria</taxon>
        <taxon>Burkholderiales</taxon>
        <taxon>Burkholderiaceae</taxon>
        <taxon>Caballeronia</taxon>
    </lineage>
</organism>
<dbReference type="EMBL" id="FCOJ02000035">
    <property type="protein sequence ID" value="SAK73290.1"/>
    <property type="molecule type" value="Genomic_DNA"/>
</dbReference>
<proteinExistence type="predicted"/>
<dbReference type="RefSeq" id="WP_143756825.1">
    <property type="nucleotide sequence ID" value="NZ_FCOJ02000035.1"/>
</dbReference>
<dbReference type="Proteomes" id="UP000054596">
    <property type="component" value="Unassembled WGS sequence"/>
</dbReference>
<evidence type="ECO:0000313" key="3">
    <source>
        <dbReference type="Proteomes" id="UP000054596"/>
    </source>
</evidence>
<keyword evidence="3" id="KW-1185">Reference proteome</keyword>